<evidence type="ECO:0000313" key="1">
    <source>
        <dbReference type="EMBL" id="VAW57113.1"/>
    </source>
</evidence>
<dbReference type="AlphaFoldDB" id="A0A3B0WXU2"/>
<proteinExistence type="predicted"/>
<organism evidence="1">
    <name type="scientific">hydrothermal vent metagenome</name>
    <dbReference type="NCBI Taxonomy" id="652676"/>
    <lineage>
        <taxon>unclassified sequences</taxon>
        <taxon>metagenomes</taxon>
        <taxon>ecological metagenomes</taxon>
    </lineage>
</organism>
<dbReference type="PROSITE" id="PS51257">
    <property type="entry name" value="PROKAR_LIPOPROTEIN"/>
    <property type="match status" value="1"/>
</dbReference>
<name>A0A3B0WXU2_9ZZZZ</name>
<reference evidence="1" key="1">
    <citation type="submission" date="2018-06" db="EMBL/GenBank/DDBJ databases">
        <authorList>
            <person name="Zhirakovskaya E."/>
        </authorList>
    </citation>
    <scope>NUCLEOTIDE SEQUENCE</scope>
</reference>
<gene>
    <name evidence="1" type="ORF">MNBD_GAMMA07-140</name>
</gene>
<dbReference type="EMBL" id="UOFF01000335">
    <property type="protein sequence ID" value="VAW57113.1"/>
    <property type="molecule type" value="Genomic_DNA"/>
</dbReference>
<evidence type="ECO:0008006" key="2">
    <source>
        <dbReference type="Google" id="ProtNLM"/>
    </source>
</evidence>
<sequence length="438" mass="46801">MFFKSILLALSIGLFSFFLTACGGGGGSTNTSINPQPSNPLSFDPLLAQTLQIPESNASVLLSANTLVREDGSLPVGNVVFDLKTLNPAVSLNNLPGDLFVKTAGNSIVPFESLGALRVTFTDSEGNPLKLIAGANALFRISFANKSANPPAATVPLFYYDEIQQLWIEEGVASLLTDDTGAQFYEGNVSNLSTWTAGNIYSQINIISCVEDSNDTPLSIENVKIISEGIDYSGKTESVSDAQGNYSVAVKQNAEVLIHGELNGVKSSTIKINTSTDDQTLVDCLKFSSGLDGNVNISIKASWGASPVNLDASLRGPNNLNVFFNLRGSLIESPFIQLDVVDTDGYGPEVMTIFKFENNGLAVYRYTISNFSINFDVGITNSPATVELNVNGDVTVFTPPPEEGTNLIWNVFDIIVDTDGAFTISPVNTWSPIFVDGN</sequence>
<accession>A0A3B0WXU2</accession>
<protein>
    <recommendedName>
        <fullName evidence="2">Carboxypeptidase regulatory-like domain-containing protein</fullName>
    </recommendedName>
</protein>